<dbReference type="KEGG" id="est:DN752_23725"/>
<organism evidence="1 2">
    <name type="scientific">Echinicola strongylocentroti</name>
    <dbReference type="NCBI Taxonomy" id="1795355"/>
    <lineage>
        <taxon>Bacteria</taxon>
        <taxon>Pseudomonadati</taxon>
        <taxon>Bacteroidota</taxon>
        <taxon>Cytophagia</taxon>
        <taxon>Cytophagales</taxon>
        <taxon>Cyclobacteriaceae</taxon>
        <taxon>Echinicola</taxon>
    </lineage>
</organism>
<evidence type="ECO:0000313" key="2">
    <source>
        <dbReference type="Proteomes" id="UP000248688"/>
    </source>
</evidence>
<gene>
    <name evidence="1" type="ORF">DN752_23725</name>
</gene>
<sequence length="99" mass="11054">MKYLFKPINLKRWGLYVLASLWMLSCVEDADKVHKAALLKWDTVTLSAGGPTSGGSVSVKVDWAFIQWNMQVEELLEGVGISKNWSTGPMEGTWKVPLL</sequence>
<evidence type="ECO:0000313" key="1">
    <source>
        <dbReference type="EMBL" id="AWW32900.1"/>
    </source>
</evidence>
<keyword evidence="2" id="KW-1185">Reference proteome</keyword>
<dbReference type="PROSITE" id="PS51257">
    <property type="entry name" value="PROKAR_LIPOPROTEIN"/>
    <property type="match status" value="1"/>
</dbReference>
<proteinExistence type="predicted"/>
<protein>
    <submittedName>
        <fullName evidence="1">Uncharacterized protein</fullName>
    </submittedName>
</protein>
<dbReference type="OrthoDB" id="9806701at2"/>
<accession>A0A2Z4IQ53</accession>
<dbReference type="RefSeq" id="WP_112786272.1">
    <property type="nucleotide sequence ID" value="NZ_CP030041.1"/>
</dbReference>
<name>A0A2Z4IQ53_9BACT</name>
<dbReference type="AlphaFoldDB" id="A0A2Z4IQ53"/>
<dbReference type="Proteomes" id="UP000248688">
    <property type="component" value="Chromosome"/>
</dbReference>
<dbReference type="EMBL" id="CP030041">
    <property type="protein sequence ID" value="AWW32900.1"/>
    <property type="molecule type" value="Genomic_DNA"/>
</dbReference>
<reference evidence="1 2" key="1">
    <citation type="submission" date="2018-06" db="EMBL/GenBank/DDBJ databases">
        <title>Echinicola strongylocentroti sp. nov., isolated from a sea urchin Strongylocentrotus intermedius.</title>
        <authorList>
            <person name="Bae S.S."/>
        </authorList>
    </citation>
    <scope>NUCLEOTIDE SEQUENCE [LARGE SCALE GENOMIC DNA]</scope>
    <source>
        <strain evidence="1 2">MEBiC08714</strain>
    </source>
</reference>